<keyword evidence="2" id="KW-0472">Membrane</keyword>
<dbReference type="EMBL" id="GL378416">
    <property type="protein sequence ID" value="EFJ40432.1"/>
    <property type="molecule type" value="Genomic_DNA"/>
</dbReference>
<keyword evidence="2" id="KW-0812">Transmembrane</keyword>
<keyword evidence="2" id="KW-1133">Transmembrane helix</keyword>
<evidence type="ECO:0000313" key="3">
    <source>
        <dbReference type="EMBL" id="EFJ40432.1"/>
    </source>
</evidence>
<proteinExistence type="predicted"/>
<sequence length="441" mass="47653">MNVTLKCRDKDCDVHRYERCGHAEREQDIADGNEQHAEQNGALGRWAGQQALLCLGDVGHNVAGPQVEHQHADPGKEFAGVQLHKQVIHDRGRLGDLIGWVAPISMSTSAQAMVTQPAISSPAVKSRFMYVRGHPRGREGDSVCNVVVGQESHYDASLAPLAATQAQVQVAGLSSSDPATLHPDGAFMEYDDFYGWDHQYTSVLDGTRAGHAGGGPGARWGSPCMTTSEQLTVNTREMDQEGEAQQDAQQAAKVLSPPSSVAEGYINSTGANASHMKHVCDLLLYVLSGIFLILIMEQFLWLGMRMNSRVQSCFDAILGRCRKRMQAAVKTGVLYIVFDVPEFMIGHPPYNICQCITYLMAQLTKAGFTVRYLFPRALIICWGAAAPPPPVLPLPPPPVRLLEAAAQHRPPPAENGAGAAGPLAPRAVLDKKPGGKLTLDI</sequence>
<dbReference type="RefSeq" id="XP_002958512.1">
    <property type="nucleotide sequence ID" value="XM_002958466.1"/>
</dbReference>
<keyword evidence="4" id="KW-1185">Reference proteome</keyword>
<dbReference type="AlphaFoldDB" id="D8UIL1"/>
<gene>
    <name evidence="3" type="ORF">VOLCADRAFT_99764</name>
</gene>
<organism evidence="4">
    <name type="scientific">Volvox carteri f. nagariensis</name>
    <dbReference type="NCBI Taxonomy" id="3068"/>
    <lineage>
        <taxon>Eukaryota</taxon>
        <taxon>Viridiplantae</taxon>
        <taxon>Chlorophyta</taxon>
        <taxon>core chlorophytes</taxon>
        <taxon>Chlorophyceae</taxon>
        <taxon>CS clade</taxon>
        <taxon>Chlamydomonadales</taxon>
        <taxon>Volvocaceae</taxon>
        <taxon>Volvox</taxon>
    </lineage>
</organism>
<dbReference type="InterPro" id="IPR043977">
    <property type="entry name" value="DUF5759"/>
</dbReference>
<accession>D8UIL1</accession>
<dbReference type="KEGG" id="vcn:VOLCADRAFT_99764"/>
<feature type="compositionally biased region" description="Low complexity" evidence="1">
    <location>
        <begin position="414"/>
        <end position="427"/>
    </location>
</feature>
<dbReference type="GeneID" id="9627969"/>
<name>D8UIL1_VOLCA</name>
<reference evidence="3 4" key="1">
    <citation type="journal article" date="2010" name="Science">
        <title>Genomic analysis of organismal complexity in the multicellular green alga Volvox carteri.</title>
        <authorList>
            <person name="Prochnik S.E."/>
            <person name="Umen J."/>
            <person name="Nedelcu A.M."/>
            <person name="Hallmann A."/>
            <person name="Miller S.M."/>
            <person name="Nishii I."/>
            <person name="Ferris P."/>
            <person name="Kuo A."/>
            <person name="Mitros T."/>
            <person name="Fritz-Laylin L.K."/>
            <person name="Hellsten U."/>
            <person name="Chapman J."/>
            <person name="Simakov O."/>
            <person name="Rensing S.A."/>
            <person name="Terry A."/>
            <person name="Pangilinan J."/>
            <person name="Kapitonov V."/>
            <person name="Jurka J."/>
            <person name="Salamov A."/>
            <person name="Shapiro H."/>
            <person name="Schmutz J."/>
            <person name="Grimwood J."/>
            <person name="Lindquist E."/>
            <person name="Lucas S."/>
            <person name="Grigoriev I.V."/>
            <person name="Schmitt R."/>
            <person name="Kirk D."/>
            <person name="Rokhsar D.S."/>
        </authorList>
    </citation>
    <scope>NUCLEOTIDE SEQUENCE [LARGE SCALE GENOMIC DNA]</scope>
    <source>
        <strain evidence="4">f. Nagariensis / Eve</strain>
    </source>
</reference>
<feature type="region of interest" description="Disordered" evidence="1">
    <location>
        <begin position="406"/>
        <end position="441"/>
    </location>
</feature>
<evidence type="ECO:0000256" key="1">
    <source>
        <dbReference type="SAM" id="MobiDB-lite"/>
    </source>
</evidence>
<feature type="transmembrane region" description="Helical" evidence="2">
    <location>
        <begin position="282"/>
        <end position="302"/>
    </location>
</feature>
<dbReference type="InParanoid" id="D8UIL1"/>
<dbReference type="Pfam" id="PF19063">
    <property type="entry name" value="DUF5759"/>
    <property type="match status" value="1"/>
</dbReference>
<protein>
    <submittedName>
        <fullName evidence="3">Uncharacterized protein</fullName>
    </submittedName>
</protein>
<dbReference type="Proteomes" id="UP000001058">
    <property type="component" value="Unassembled WGS sequence"/>
</dbReference>
<evidence type="ECO:0000313" key="4">
    <source>
        <dbReference type="Proteomes" id="UP000001058"/>
    </source>
</evidence>
<evidence type="ECO:0000256" key="2">
    <source>
        <dbReference type="SAM" id="Phobius"/>
    </source>
</evidence>